<reference evidence="1 2" key="1">
    <citation type="submission" date="2024-10" db="EMBL/GenBank/DDBJ databases">
        <title>The Natural Products Discovery Center: Release of the First 8490 Sequenced Strains for Exploring Actinobacteria Biosynthetic Diversity.</title>
        <authorList>
            <person name="Kalkreuter E."/>
            <person name="Kautsar S.A."/>
            <person name="Yang D."/>
            <person name="Bader C.D."/>
            <person name="Teijaro C.N."/>
            <person name="Fluegel L."/>
            <person name="Davis C.M."/>
            <person name="Simpson J.R."/>
            <person name="Lauterbach L."/>
            <person name="Steele A.D."/>
            <person name="Gui C."/>
            <person name="Meng S."/>
            <person name="Li G."/>
            <person name="Viehrig K."/>
            <person name="Ye F."/>
            <person name="Su P."/>
            <person name="Kiefer A.F."/>
            <person name="Nichols A."/>
            <person name="Cepeda A.J."/>
            <person name="Yan W."/>
            <person name="Fan B."/>
            <person name="Jiang Y."/>
            <person name="Adhikari A."/>
            <person name="Zheng C.-J."/>
            <person name="Schuster L."/>
            <person name="Cowan T.M."/>
            <person name="Smanski M.J."/>
            <person name="Chevrette M.G."/>
            <person name="De Carvalho L.P.S."/>
            <person name="Shen B."/>
        </authorList>
    </citation>
    <scope>NUCLEOTIDE SEQUENCE [LARGE SCALE GENOMIC DNA]</scope>
    <source>
        <strain evidence="1 2">NPDC021253</strain>
    </source>
</reference>
<protein>
    <recommendedName>
        <fullName evidence="3">ESX secretion-associated protein EspG</fullName>
    </recommendedName>
</protein>
<dbReference type="RefSeq" id="WP_396684873.1">
    <property type="nucleotide sequence ID" value="NZ_JBIRPU010000030.1"/>
</dbReference>
<sequence length="236" mass="25959">MSSRQLDALPDRSGYIVRVGWDRPLRSFFAQVINTGVLDEESPDAMPVWLGAAECVTDPETVIEAVRPYAVIPDTLRTDLEADRAWEGTRARPGFAHTVPVIPGPAPLELTATLTYLTTDGSMVTCPLRVYRTGIFSVTVVVTDTASRTPSRTRRIIRALSRRTAPGRTPATDHAATIHALLRAAFGGQHVEHIQYTPHQSGEVFHAFRIAHDGSTVREAIPLDDMLRRFGADITH</sequence>
<accession>A0ABW7SX55</accession>
<keyword evidence="2" id="KW-1185">Reference proteome</keyword>
<evidence type="ECO:0000313" key="1">
    <source>
        <dbReference type="EMBL" id="MFI0796598.1"/>
    </source>
</evidence>
<proteinExistence type="predicted"/>
<dbReference type="EMBL" id="JBIRPU010000030">
    <property type="protein sequence ID" value="MFI0796598.1"/>
    <property type="molecule type" value="Genomic_DNA"/>
</dbReference>
<gene>
    <name evidence="1" type="ORF">ACH4OY_28520</name>
</gene>
<comment type="caution">
    <text evidence="1">The sequence shown here is derived from an EMBL/GenBank/DDBJ whole genome shotgun (WGS) entry which is preliminary data.</text>
</comment>
<evidence type="ECO:0000313" key="2">
    <source>
        <dbReference type="Proteomes" id="UP001611075"/>
    </source>
</evidence>
<organism evidence="1 2">
    <name type="scientific">Micromonospora rubida</name>
    <dbReference type="NCBI Taxonomy" id="2697657"/>
    <lineage>
        <taxon>Bacteria</taxon>
        <taxon>Bacillati</taxon>
        <taxon>Actinomycetota</taxon>
        <taxon>Actinomycetes</taxon>
        <taxon>Micromonosporales</taxon>
        <taxon>Micromonosporaceae</taxon>
        <taxon>Micromonospora</taxon>
    </lineage>
</organism>
<evidence type="ECO:0008006" key="3">
    <source>
        <dbReference type="Google" id="ProtNLM"/>
    </source>
</evidence>
<dbReference type="Proteomes" id="UP001611075">
    <property type="component" value="Unassembled WGS sequence"/>
</dbReference>
<name>A0ABW7SX55_9ACTN</name>